<dbReference type="AlphaFoldDB" id="A0AAW1TMV2"/>
<evidence type="ECO:0000313" key="1">
    <source>
        <dbReference type="EMBL" id="KAK9871645.1"/>
    </source>
</evidence>
<protein>
    <recommendedName>
        <fullName evidence="3">Ribosomal protein L2</fullName>
    </recommendedName>
</protein>
<name>A0AAW1TMV2_9CUCU</name>
<dbReference type="Proteomes" id="UP001431783">
    <property type="component" value="Unassembled WGS sequence"/>
</dbReference>
<reference evidence="1 2" key="1">
    <citation type="submission" date="2023-03" db="EMBL/GenBank/DDBJ databases">
        <title>Genome insight into feeding habits of ladybird beetles.</title>
        <authorList>
            <person name="Li H.-S."/>
            <person name="Huang Y.-H."/>
            <person name="Pang H."/>
        </authorList>
    </citation>
    <scope>NUCLEOTIDE SEQUENCE [LARGE SCALE GENOMIC DNA]</scope>
    <source>
        <strain evidence="1">SYSU_2023b</strain>
        <tissue evidence="1">Whole body</tissue>
    </source>
</reference>
<dbReference type="EMBL" id="JARQZJ010000007">
    <property type="protein sequence ID" value="KAK9871645.1"/>
    <property type="molecule type" value="Genomic_DNA"/>
</dbReference>
<evidence type="ECO:0008006" key="3">
    <source>
        <dbReference type="Google" id="ProtNLM"/>
    </source>
</evidence>
<organism evidence="1 2">
    <name type="scientific">Henosepilachna vigintioctopunctata</name>
    <dbReference type="NCBI Taxonomy" id="420089"/>
    <lineage>
        <taxon>Eukaryota</taxon>
        <taxon>Metazoa</taxon>
        <taxon>Ecdysozoa</taxon>
        <taxon>Arthropoda</taxon>
        <taxon>Hexapoda</taxon>
        <taxon>Insecta</taxon>
        <taxon>Pterygota</taxon>
        <taxon>Neoptera</taxon>
        <taxon>Endopterygota</taxon>
        <taxon>Coleoptera</taxon>
        <taxon>Polyphaga</taxon>
        <taxon>Cucujiformia</taxon>
        <taxon>Coccinelloidea</taxon>
        <taxon>Coccinellidae</taxon>
        <taxon>Epilachninae</taxon>
        <taxon>Epilachnini</taxon>
        <taxon>Henosepilachna</taxon>
    </lineage>
</organism>
<gene>
    <name evidence="1" type="ORF">WA026_014089</name>
</gene>
<comment type="caution">
    <text evidence="1">The sequence shown here is derived from an EMBL/GenBank/DDBJ whole genome shotgun (WGS) entry which is preliminary data.</text>
</comment>
<keyword evidence="2" id="KW-1185">Reference proteome</keyword>
<accession>A0AAW1TMV2</accession>
<evidence type="ECO:0000313" key="2">
    <source>
        <dbReference type="Proteomes" id="UP001431783"/>
    </source>
</evidence>
<sequence length="266" mass="30404">MGTLKRNNSGARGFFGSAIIFLNRLGSGLSNGVPQSGVGGPVWGLGPLKIFSKSAPSLNGATWGANSLQFRQYKRSERGGHFLPDRNRTKRGPKKFLKKKHPFFGPKRYPPTLSISSEDPEPRASGYVFLERLDLEDGSRDIFISIGAPVPEIPIFKISKRCRNVENYEKDAIRMVQKECCVPLLFGFYVLPYSPILPYWLNLSRDRDQNPHRRRLCSNIVLQFDGHFEIFDFQLISCNLWMENYIYGSTGKFYSFKMYANTFVHR</sequence>
<proteinExistence type="predicted"/>